<evidence type="ECO:0000313" key="1">
    <source>
        <dbReference type="Proteomes" id="UP000189701"/>
    </source>
</evidence>
<name>A0A1U7X6G6_NICSY</name>
<organism evidence="1 2">
    <name type="scientific">Nicotiana sylvestris</name>
    <name type="common">Wood tobacco</name>
    <name type="synonym">South American tobacco</name>
    <dbReference type="NCBI Taxonomy" id="4096"/>
    <lineage>
        <taxon>Eukaryota</taxon>
        <taxon>Viridiplantae</taxon>
        <taxon>Streptophyta</taxon>
        <taxon>Embryophyta</taxon>
        <taxon>Tracheophyta</taxon>
        <taxon>Spermatophyta</taxon>
        <taxon>Magnoliopsida</taxon>
        <taxon>eudicotyledons</taxon>
        <taxon>Gunneridae</taxon>
        <taxon>Pentapetalae</taxon>
        <taxon>asterids</taxon>
        <taxon>lamiids</taxon>
        <taxon>Solanales</taxon>
        <taxon>Solanaceae</taxon>
        <taxon>Nicotianoideae</taxon>
        <taxon>Nicotianeae</taxon>
        <taxon>Nicotiana</taxon>
    </lineage>
</organism>
<dbReference type="AlphaFoldDB" id="A0A1U7X6G6"/>
<dbReference type="RefSeq" id="XP_009782479.1">
    <property type="nucleotide sequence ID" value="XM_009784177.1"/>
</dbReference>
<proteinExistence type="predicted"/>
<accession>A0A1U7X6G6</accession>
<reference evidence="1" key="1">
    <citation type="journal article" date="2013" name="Genome Biol.">
        <title>Reference genomes and transcriptomes of Nicotiana sylvestris and Nicotiana tomentosiformis.</title>
        <authorList>
            <person name="Sierro N."/>
            <person name="Battey J.N."/>
            <person name="Ouadi S."/>
            <person name="Bovet L."/>
            <person name="Goepfert S."/>
            <person name="Bakaher N."/>
            <person name="Peitsch M.C."/>
            <person name="Ivanov N.V."/>
        </authorList>
    </citation>
    <scope>NUCLEOTIDE SEQUENCE [LARGE SCALE GENOMIC DNA]</scope>
</reference>
<sequence length="124" mass="13551">MALNSQEILQQSVAALISRCKYSPTSLMALQFPSHDSNSETLASFSAAPIPKEEDNLYQRLILHAPSTVPILPIIKQWVSEGKSVKYVDLKKSVHTALGITALQACPPGSSFYLSPLSLNCFFI</sequence>
<keyword evidence="1" id="KW-1185">Reference proteome</keyword>
<reference evidence="2" key="2">
    <citation type="submission" date="2025-08" db="UniProtKB">
        <authorList>
            <consortium name="RefSeq"/>
        </authorList>
    </citation>
    <scope>IDENTIFICATION</scope>
    <source>
        <tissue evidence="2">Leaf</tissue>
    </source>
</reference>
<gene>
    <name evidence="2" type="primary">LOC104231222</name>
</gene>
<protein>
    <submittedName>
        <fullName evidence="2">Uncharacterized protein LOC104231222</fullName>
    </submittedName>
</protein>
<dbReference type="Proteomes" id="UP000189701">
    <property type="component" value="Unplaced"/>
</dbReference>
<evidence type="ECO:0000313" key="2">
    <source>
        <dbReference type="RefSeq" id="XP_009782479.1"/>
    </source>
</evidence>